<dbReference type="CDD" id="cd04183">
    <property type="entry name" value="GT2_BcE_like"/>
    <property type="match status" value="1"/>
</dbReference>
<gene>
    <name evidence="1" type="ORF">ACBP88_10015</name>
</gene>
<reference evidence="1 2" key="1">
    <citation type="submission" date="2024-08" db="EMBL/GenBank/DDBJ databases">
        <authorList>
            <person name="Feng Z."/>
            <person name="Ronholm J."/>
        </authorList>
    </citation>
    <scope>NUCLEOTIDE SEQUENCE [LARGE SCALE GENOMIC DNA]</scope>
    <source>
        <strain evidence="1 2">4-AB0-8</strain>
    </source>
</reference>
<keyword evidence="2" id="KW-1185">Reference proteome</keyword>
<name>A0ABV4ID47_9BURK</name>
<proteinExistence type="predicted"/>
<protein>
    <submittedName>
        <fullName evidence="1">Glycosyltransferase family 2 protein</fullName>
    </submittedName>
</protein>
<comment type="caution">
    <text evidence="1">The sequence shown here is derived from an EMBL/GenBank/DDBJ whole genome shotgun (WGS) entry which is preliminary data.</text>
</comment>
<dbReference type="Gene3D" id="3.90.550.10">
    <property type="entry name" value="Spore Coat Polysaccharide Biosynthesis Protein SpsA, Chain A"/>
    <property type="match status" value="1"/>
</dbReference>
<evidence type="ECO:0000313" key="2">
    <source>
        <dbReference type="Proteomes" id="UP001567350"/>
    </source>
</evidence>
<dbReference type="EMBL" id="JBGJLR010000010">
    <property type="protein sequence ID" value="MEZ2739775.1"/>
    <property type="molecule type" value="Genomic_DNA"/>
</dbReference>
<evidence type="ECO:0000313" key="1">
    <source>
        <dbReference type="EMBL" id="MEZ2739775.1"/>
    </source>
</evidence>
<dbReference type="RefSeq" id="WP_370892415.1">
    <property type="nucleotide sequence ID" value="NZ_JBGJLR010000010.1"/>
</dbReference>
<dbReference type="InterPro" id="IPR016873">
    <property type="entry name" value="Caps_polysacc_synth_BcbE_prd"/>
</dbReference>
<dbReference type="PIRSF" id="PIRSF028162">
    <property type="entry name" value="BcbE_prd"/>
    <property type="match status" value="1"/>
</dbReference>
<dbReference type="Proteomes" id="UP001567350">
    <property type="component" value="Unassembled WGS sequence"/>
</dbReference>
<dbReference type="InterPro" id="IPR029044">
    <property type="entry name" value="Nucleotide-diphossugar_trans"/>
</dbReference>
<dbReference type="SUPFAM" id="SSF53448">
    <property type="entry name" value="Nucleotide-diphospho-sugar transferases"/>
    <property type="match status" value="1"/>
</dbReference>
<accession>A0ABV4ID47</accession>
<sequence>MAGLGKRFRDAGYDCPKYRIDAHGRTLFAWSMLSLRTFIKAGAKFTFVVRREDSASDFIRQECQAIGIVSAQIVEIDALTDGQATSAILGGEVLDNPDEPFLVYNIDTFVHPDALPAEAVRGEGWVPCFPGKGDGWSFAAAEPDGRITDMREKVRISQHATIGLYWFSSYTLYRQVYDDYYSDASRLEKGEKYIAPMYRQMIQAGREVFLHEVDYDAVIPLGTPAEVNAFLLREPPLL</sequence>
<organism evidence="1 2">
    <name type="scientific">Comamonas jiangduensis</name>
    <dbReference type="NCBI Taxonomy" id="1194168"/>
    <lineage>
        <taxon>Bacteria</taxon>
        <taxon>Pseudomonadati</taxon>
        <taxon>Pseudomonadota</taxon>
        <taxon>Betaproteobacteria</taxon>
        <taxon>Burkholderiales</taxon>
        <taxon>Comamonadaceae</taxon>
        <taxon>Comamonas</taxon>
    </lineage>
</organism>